<dbReference type="NCBIfam" id="TIGR00544">
    <property type="entry name" value="lgt"/>
    <property type="match status" value="1"/>
</dbReference>
<organism evidence="8 9">
    <name type="scientific">Oligella urethralis</name>
    <dbReference type="NCBI Taxonomy" id="90245"/>
    <lineage>
        <taxon>Bacteria</taxon>
        <taxon>Pseudomonadati</taxon>
        <taxon>Pseudomonadota</taxon>
        <taxon>Betaproteobacteria</taxon>
        <taxon>Burkholderiales</taxon>
        <taxon>Alcaligenaceae</taxon>
        <taxon>Oligella</taxon>
    </lineage>
</organism>
<feature type="transmembrane region" description="Helical" evidence="7">
    <location>
        <begin position="199"/>
        <end position="217"/>
    </location>
</feature>
<keyword evidence="8" id="KW-0449">Lipoprotein</keyword>
<evidence type="ECO:0000256" key="6">
    <source>
        <dbReference type="ARBA" id="ARBA00023136"/>
    </source>
</evidence>
<dbReference type="Pfam" id="PF01790">
    <property type="entry name" value="LGT"/>
    <property type="match status" value="1"/>
</dbReference>
<keyword evidence="6 7" id="KW-0472">Membrane</keyword>
<name>A0A2X1WL69_9BURK</name>
<keyword evidence="4 7" id="KW-0812">Transmembrane</keyword>
<dbReference type="Proteomes" id="UP000250242">
    <property type="component" value="Unassembled WGS sequence"/>
</dbReference>
<proteinExistence type="inferred from homology"/>
<feature type="transmembrane region" description="Helical" evidence="7">
    <location>
        <begin position="121"/>
        <end position="141"/>
    </location>
</feature>
<dbReference type="EMBL" id="UATH01000001">
    <property type="protein sequence ID" value="SPY09304.1"/>
    <property type="molecule type" value="Genomic_DNA"/>
</dbReference>
<feature type="transmembrane region" description="Helical" evidence="7">
    <location>
        <begin position="174"/>
        <end position="192"/>
    </location>
</feature>
<dbReference type="InterPro" id="IPR001640">
    <property type="entry name" value="Lgt"/>
</dbReference>
<dbReference type="AlphaFoldDB" id="A0A2X1WL69"/>
<protein>
    <recommendedName>
        <fullName evidence="7">Phosphatidylglycerol--prolipoprotein diacylglyceryl transferase</fullName>
        <ecNumber evidence="7">2.5.1.145</ecNumber>
    </recommendedName>
</protein>
<evidence type="ECO:0000313" key="8">
    <source>
        <dbReference type="EMBL" id="SPY09304.1"/>
    </source>
</evidence>
<dbReference type="HAMAP" id="MF_01147">
    <property type="entry name" value="Lgt"/>
    <property type="match status" value="1"/>
</dbReference>
<comment type="catalytic activity">
    <reaction evidence="7">
        <text>L-cysteinyl-[prolipoprotein] + a 1,2-diacyl-sn-glycero-3-phospho-(1'-sn-glycerol) = an S-1,2-diacyl-sn-glyceryl-L-cysteinyl-[prolipoprotein] + sn-glycerol 1-phosphate + H(+)</text>
        <dbReference type="Rhea" id="RHEA:56712"/>
        <dbReference type="Rhea" id="RHEA-COMP:14679"/>
        <dbReference type="Rhea" id="RHEA-COMP:14680"/>
        <dbReference type="ChEBI" id="CHEBI:15378"/>
        <dbReference type="ChEBI" id="CHEBI:29950"/>
        <dbReference type="ChEBI" id="CHEBI:57685"/>
        <dbReference type="ChEBI" id="CHEBI:64716"/>
        <dbReference type="ChEBI" id="CHEBI:140658"/>
        <dbReference type="EC" id="2.5.1.145"/>
    </reaction>
</comment>
<keyword evidence="5 7" id="KW-1133">Transmembrane helix</keyword>
<accession>A0A2X1WL69</accession>
<dbReference type="PANTHER" id="PTHR30589:SF0">
    <property type="entry name" value="PHOSPHATIDYLGLYCEROL--PROLIPOPROTEIN DIACYLGLYCERYL TRANSFERASE"/>
    <property type="match status" value="1"/>
</dbReference>
<keyword evidence="2 7" id="KW-1003">Cell membrane</keyword>
<sequence>MIIQHPQFNPIALSLGPLQVHWYGLMYLLAFAIAWFLGRQRIKQGYFDITQKRFEDLLFYGIIGVVVGGRLGYVLFYQFSYYLRHPLEIFAVWDGGMAFHGGLIGVLVAMLYFAHKEGKTFFQLGDFVAPLIPLGLAFGRWGNFMNGELWGRPTNGNWGMIFPMVDNVPRHPSQLYQMALEGILLFVILWFYSKKPRPTGCVSAVFLIGYGVFRFIAEFGREPDSHLGLLSFNLSMGQWLSLPMILAGIILFAISIRQSPRSQ</sequence>
<keyword evidence="8" id="KW-0328">Glycosyltransferase</keyword>
<feature type="binding site" evidence="7">
    <location>
        <position position="140"/>
    </location>
    <ligand>
        <name>a 1,2-diacyl-sn-glycero-3-phospho-(1'-sn-glycerol)</name>
        <dbReference type="ChEBI" id="CHEBI:64716"/>
    </ligand>
</feature>
<evidence type="ECO:0000256" key="2">
    <source>
        <dbReference type="ARBA" id="ARBA00022475"/>
    </source>
</evidence>
<gene>
    <name evidence="7 8" type="primary">lgt</name>
    <name evidence="8" type="ORF">NCTC11009_02567</name>
</gene>
<dbReference type="PROSITE" id="PS01311">
    <property type="entry name" value="LGT"/>
    <property type="match status" value="1"/>
</dbReference>
<evidence type="ECO:0000256" key="1">
    <source>
        <dbReference type="ARBA" id="ARBA00007150"/>
    </source>
</evidence>
<comment type="subcellular location">
    <subcellularLocation>
        <location evidence="7">Cell membrane</location>
        <topology evidence="7">Multi-pass membrane protein</topology>
    </subcellularLocation>
</comment>
<feature type="transmembrane region" description="Helical" evidence="7">
    <location>
        <begin position="57"/>
        <end position="77"/>
    </location>
</feature>
<feature type="transmembrane region" description="Helical" evidence="7">
    <location>
        <begin position="237"/>
        <end position="256"/>
    </location>
</feature>
<evidence type="ECO:0000256" key="5">
    <source>
        <dbReference type="ARBA" id="ARBA00022989"/>
    </source>
</evidence>
<feature type="transmembrane region" description="Helical" evidence="7">
    <location>
        <begin position="97"/>
        <end position="114"/>
    </location>
</feature>
<dbReference type="EC" id="2.5.1.145" evidence="7"/>
<evidence type="ECO:0000256" key="7">
    <source>
        <dbReference type="HAMAP-Rule" id="MF_01147"/>
    </source>
</evidence>
<evidence type="ECO:0000313" key="9">
    <source>
        <dbReference type="Proteomes" id="UP000250242"/>
    </source>
</evidence>
<dbReference type="GO" id="GO:0008961">
    <property type="term" value="F:phosphatidylglycerol-prolipoprotein diacylglyceryl transferase activity"/>
    <property type="evidence" value="ECO:0007669"/>
    <property type="project" value="UniProtKB-UniRule"/>
</dbReference>
<comment type="pathway">
    <text evidence="7">Protein modification; lipoprotein biosynthesis (diacylglyceryl transfer).</text>
</comment>
<keyword evidence="3 7" id="KW-0808">Transferase</keyword>
<dbReference type="GO" id="GO:0042158">
    <property type="term" value="P:lipoprotein biosynthetic process"/>
    <property type="evidence" value="ECO:0007669"/>
    <property type="project" value="UniProtKB-UniRule"/>
</dbReference>
<feature type="transmembrane region" description="Helical" evidence="7">
    <location>
        <begin position="20"/>
        <end position="37"/>
    </location>
</feature>
<evidence type="ECO:0000256" key="3">
    <source>
        <dbReference type="ARBA" id="ARBA00022679"/>
    </source>
</evidence>
<comment type="function">
    <text evidence="7">Catalyzes the transfer of the diacylglyceryl group from phosphatidylglycerol to the sulfhydryl group of the N-terminal cysteine of a prolipoprotein, the first step in the formation of mature lipoproteins.</text>
</comment>
<dbReference type="PANTHER" id="PTHR30589">
    <property type="entry name" value="PROLIPOPROTEIN DIACYLGLYCERYL TRANSFERASE"/>
    <property type="match status" value="1"/>
</dbReference>
<dbReference type="UniPathway" id="UPA00664"/>
<dbReference type="GO" id="GO:0005886">
    <property type="term" value="C:plasma membrane"/>
    <property type="evidence" value="ECO:0007669"/>
    <property type="project" value="UniProtKB-SubCell"/>
</dbReference>
<evidence type="ECO:0000256" key="4">
    <source>
        <dbReference type="ARBA" id="ARBA00022692"/>
    </source>
</evidence>
<reference evidence="8 9" key="1">
    <citation type="submission" date="2018-06" db="EMBL/GenBank/DDBJ databases">
        <authorList>
            <consortium name="Pathogen Informatics"/>
            <person name="Doyle S."/>
        </authorList>
    </citation>
    <scope>NUCLEOTIDE SEQUENCE [LARGE SCALE GENOMIC DNA]</scope>
    <source>
        <strain evidence="8 9">NCTC11009</strain>
    </source>
</reference>
<comment type="similarity">
    <text evidence="1 7">Belongs to the Lgt family.</text>
</comment>